<comment type="similarity">
    <text evidence="2">Belongs to the ACC deaminase/D-cysteine desulfhydrase family.</text>
</comment>
<gene>
    <name evidence="7" type="primary">ilvA</name>
    <name evidence="7" type="ORF">GCM10011316_06440</name>
</gene>
<comment type="similarity">
    <text evidence="3">Belongs to the serine/threonine dehydratase family.</text>
</comment>
<dbReference type="Pfam" id="PF00291">
    <property type="entry name" value="PALP"/>
    <property type="match status" value="1"/>
</dbReference>
<dbReference type="SUPFAM" id="SSF53686">
    <property type="entry name" value="Tryptophan synthase beta subunit-like PLP-dependent enzymes"/>
    <property type="match status" value="1"/>
</dbReference>
<organism evidence="7 8">
    <name type="scientific">Roseibium aquae</name>
    <dbReference type="NCBI Taxonomy" id="1323746"/>
    <lineage>
        <taxon>Bacteria</taxon>
        <taxon>Pseudomonadati</taxon>
        <taxon>Pseudomonadota</taxon>
        <taxon>Alphaproteobacteria</taxon>
        <taxon>Hyphomicrobiales</taxon>
        <taxon>Stappiaceae</taxon>
        <taxon>Roseibium</taxon>
    </lineage>
</organism>
<dbReference type="Gene3D" id="3.40.50.1100">
    <property type="match status" value="2"/>
</dbReference>
<dbReference type="GO" id="GO:0006567">
    <property type="term" value="P:L-threonine catabolic process"/>
    <property type="evidence" value="ECO:0007669"/>
    <property type="project" value="TreeGrafter"/>
</dbReference>
<dbReference type="InterPro" id="IPR050147">
    <property type="entry name" value="Ser/Thr_Dehydratase"/>
</dbReference>
<name>A0A916WVD9_9HYPH</name>
<dbReference type="OrthoDB" id="9811476at2"/>
<evidence type="ECO:0000256" key="1">
    <source>
        <dbReference type="ARBA" id="ARBA00001933"/>
    </source>
</evidence>
<evidence type="ECO:0000256" key="5">
    <source>
        <dbReference type="ARBA" id="ARBA00023239"/>
    </source>
</evidence>
<comment type="caution">
    <text evidence="7">The sequence shown here is derived from an EMBL/GenBank/DDBJ whole genome shotgun (WGS) entry which is preliminary data.</text>
</comment>
<dbReference type="Proteomes" id="UP000605148">
    <property type="component" value="Unassembled WGS sequence"/>
</dbReference>
<feature type="domain" description="Tryptophan synthase beta chain-like PALP" evidence="6">
    <location>
        <begin position="28"/>
        <end position="318"/>
    </location>
</feature>
<evidence type="ECO:0000313" key="7">
    <source>
        <dbReference type="EMBL" id="GGB37041.1"/>
    </source>
</evidence>
<dbReference type="EMBL" id="BMFA01000001">
    <property type="protein sequence ID" value="GGB37041.1"/>
    <property type="molecule type" value="Genomic_DNA"/>
</dbReference>
<dbReference type="GO" id="GO:0006565">
    <property type="term" value="P:L-serine catabolic process"/>
    <property type="evidence" value="ECO:0007669"/>
    <property type="project" value="TreeGrafter"/>
</dbReference>
<evidence type="ECO:0000313" key="8">
    <source>
        <dbReference type="Proteomes" id="UP000605148"/>
    </source>
</evidence>
<dbReference type="InterPro" id="IPR001926">
    <property type="entry name" value="TrpB-like_PALP"/>
</dbReference>
<dbReference type="GO" id="GO:0009097">
    <property type="term" value="P:isoleucine biosynthetic process"/>
    <property type="evidence" value="ECO:0007669"/>
    <property type="project" value="TreeGrafter"/>
</dbReference>
<evidence type="ECO:0000259" key="6">
    <source>
        <dbReference type="Pfam" id="PF00291"/>
    </source>
</evidence>
<protein>
    <submittedName>
        <fullName evidence="7">Serine/threonine dehydratase</fullName>
    </submittedName>
</protein>
<dbReference type="CDD" id="cd01562">
    <property type="entry name" value="Thr-dehyd"/>
    <property type="match status" value="1"/>
</dbReference>
<keyword evidence="5" id="KW-0456">Lyase</keyword>
<dbReference type="PANTHER" id="PTHR48078:SF6">
    <property type="entry name" value="L-THREONINE DEHYDRATASE CATABOLIC TDCB"/>
    <property type="match status" value="1"/>
</dbReference>
<dbReference type="InterPro" id="IPR036052">
    <property type="entry name" value="TrpB-like_PALP_sf"/>
</dbReference>
<dbReference type="FunFam" id="3.40.50.1100:FF:000005">
    <property type="entry name" value="Threonine dehydratase catabolic"/>
    <property type="match status" value="1"/>
</dbReference>
<dbReference type="GO" id="GO:0004794">
    <property type="term" value="F:threonine deaminase activity"/>
    <property type="evidence" value="ECO:0007669"/>
    <property type="project" value="TreeGrafter"/>
</dbReference>
<proteinExistence type="inferred from homology"/>
<keyword evidence="4" id="KW-0663">Pyridoxal phosphate</keyword>
<accession>A0A916WVD9</accession>
<dbReference type="PIRSF" id="PIRSF006278">
    <property type="entry name" value="ACCD_DCysDesulf"/>
    <property type="match status" value="1"/>
</dbReference>
<comment type="cofactor">
    <cofactor evidence="1">
        <name>pyridoxal 5'-phosphate</name>
        <dbReference type="ChEBI" id="CHEBI:597326"/>
    </cofactor>
</comment>
<evidence type="ECO:0000256" key="3">
    <source>
        <dbReference type="ARBA" id="ARBA00010869"/>
    </source>
</evidence>
<evidence type="ECO:0000256" key="2">
    <source>
        <dbReference type="ARBA" id="ARBA00008639"/>
    </source>
</evidence>
<keyword evidence="8" id="KW-1185">Reference proteome</keyword>
<reference evidence="7" key="2">
    <citation type="submission" date="2020-09" db="EMBL/GenBank/DDBJ databases">
        <authorList>
            <person name="Sun Q."/>
            <person name="Zhou Y."/>
        </authorList>
    </citation>
    <scope>NUCLEOTIDE SEQUENCE</scope>
    <source>
        <strain evidence="7">CGMCC 1.12426</strain>
    </source>
</reference>
<dbReference type="GO" id="GO:0003941">
    <property type="term" value="F:L-serine ammonia-lyase activity"/>
    <property type="evidence" value="ECO:0007669"/>
    <property type="project" value="TreeGrafter"/>
</dbReference>
<dbReference type="GO" id="GO:0030170">
    <property type="term" value="F:pyridoxal phosphate binding"/>
    <property type="evidence" value="ECO:0007669"/>
    <property type="project" value="InterPro"/>
</dbReference>
<dbReference type="InterPro" id="IPR000634">
    <property type="entry name" value="Ser/Thr_deHydtase_PyrdxlP-BS"/>
</dbReference>
<dbReference type="AlphaFoldDB" id="A0A916WVD9"/>
<dbReference type="PANTHER" id="PTHR48078">
    <property type="entry name" value="THREONINE DEHYDRATASE, MITOCHONDRIAL-RELATED"/>
    <property type="match status" value="1"/>
</dbReference>
<reference evidence="7" key="1">
    <citation type="journal article" date="2014" name="Int. J. Syst. Evol. Microbiol.">
        <title>Complete genome sequence of Corynebacterium casei LMG S-19264T (=DSM 44701T), isolated from a smear-ripened cheese.</title>
        <authorList>
            <consortium name="US DOE Joint Genome Institute (JGI-PGF)"/>
            <person name="Walter F."/>
            <person name="Albersmeier A."/>
            <person name="Kalinowski J."/>
            <person name="Ruckert C."/>
        </authorList>
    </citation>
    <scope>NUCLEOTIDE SEQUENCE</scope>
    <source>
        <strain evidence="7">CGMCC 1.12426</strain>
    </source>
</reference>
<dbReference type="RefSeq" id="WP_150494376.1">
    <property type="nucleotide sequence ID" value="NZ_BMFA01000001.1"/>
</dbReference>
<evidence type="ECO:0000256" key="4">
    <source>
        <dbReference type="ARBA" id="ARBA00022898"/>
    </source>
</evidence>
<sequence>MTVSAPEACRLPARADIDRAQRRLLGHAVATPLLRFPVLDEAVGGTVLVKAENLQRTGSFKFRGAFNALSEIPQDRRGYGVVACSSGNHAQGVAESARVLGMPATIVMPADAPQIKLERTRSMGGKVVTYDRASEDREEIAFRIQQETGAAFVHPFNDPHVIAGQGTVGVEIAQQAAQMGLSPELVLACTGGGGLSSGIALALASDLPDAVFHTVEPEGFDDYRRSLLSGSREVNTAHGGSVCDALLSNTPGELGFSVLKDRAGPGLVVSDEEALAAVAFAFRELKLVVEPGGAVALAAILSGKLSAAGKVVCVVLTGGNIDPQMMIRALAL</sequence>
<dbReference type="PROSITE" id="PS00165">
    <property type="entry name" value="DEHYDRATASE_SER_THR"/>
    <property type="match status" value="1"/>
</dbReference>
<dbReference type="GO" id="GO:0016846">
    <property type="term" value="F:carbon-sulfur lyase activity"/>
    <property type="evidence" value="ECO:0007669"/>
    <property type="project" value="UniProtKB-ARBA"/>
</dbReference>
<dbReference type="InterPro" id="IPR027278">
    <property type="entry name" value="ACCD_DCysDesulf"/>
</dbReference>